<organism evidence="8 9">
    <name type="scientific">Trichomalopsis sarcophagae</name>
    <dbReference type="NCBI Taxonomy" id="543379"/>
    <lineage>
        <taxon>Eukaryota</taxon>
        <taxon>Metazoa</taxon>
        <taxon>Ecdysozoa</taxon>
        <taxon>Arthropoda</taxon>
        <taxon>Hexapoda</taxon>
        <taxon>Insecta</taxon>
        <taxon>Pterygota</taxon>
        <taxon>Neoptera</taxon>
        <taxon>Endopterygota</taxon>
        <taxon>Hymenoptera</taxon>
        <taxon>Apocrita</taxon>
        <taxon>Proctotrupomorpha</taxon>
        <taxon>Chalcidoidea</taxon>
        <taxon>Pteromalidae</taxon>
        <taxon>Pteromalinae</taxon>
        <taxon>Trichomalopsis</taxon>
    </lineage>
</organism>
<dbReference type="SUPFAM" id="SSF53098">
    <property type="entry name" value="Ribonuclease H-like"/>
    <property type="match status" value="1"/>
</dbReference>
<evidence type="ECO:0000256" key="5">
    <source>
        <dbReference type="ARBA" id="ARBA00023242"/>
    </source>
</evidence>
<evidence type="ECO:0000313" key="9">
    <source>
        <dbReference type="Proteomes" id="UP000215335"/>
    </source>
</evidence>
<name>A0A232EUW3_9HYME</name>
<dbReference type="InterPro" id="IPR012337">
    <property type="entry name" value="RNaseH-like_sf"/>
</dbReference>
<feature type="coiled-coil region" evidence="6">
    <location>
        <begin position="228"/>
        <end position="255"/>
    </location>
</feature>
<feature type="domain" description="HAT C-terminal dimerisation" evidence="7">
    <location>
        <begin position="463"/>
        <end position="543"/>
    </location>
</feature>
<dbReference type="PANTHER" id="PTHR46481">
    <property type="entry name" value="ZINC FINGER BED DOMAIN-CONTAINING PROTEIN 4"/>
    <property type="match status" value="1"/>
</dbReference>
<keyword evidence="2" id="KW-0479">Metal-binding</keyword>
<accession>A0A232EUW3</accession>
<keyword evidence="5" id="KW-0539">Nucleus</keyword>
<evidence type="ECO:0000256" key="1">
    <source>
        <dbReference type="ARBA" id="ARBA00004123"/>
    </source>
</evidence>
<dbReference type="Pfam" id="PF05699">
    <property type="entry name" value="Dimer_Tnp_hAT"/>
    <property type="match status" value="1"/>
</dbReference>
<evidence type="ECO:0000256" key="4">
    <source>
        <dbReference type="ARBA" id="ARBA00022833"/>
    </source>
</evidence>
<proteinExistence type="predicted"/>
<dbReference type="InterPro" id="IPR052035">
    <property type="entry name" value="ZnF_BED_domain_contain"/>
</dbReference>
<keyword evidence="3" id="KW-0863">Zinc-finger</keyword>
<gene>
    <name evidence="8" type="ORF">TSAR_007698</name>
</gene>
<evidence type="ECO:0000256" key="6">
    <source>
        <dbReference type="SAM" id="Coils"/>
    </source>
</evidence>
<dbReference type="EMBL" id="NNAY01002076">
    <property type="protein sequence ID" value="OXU22150.1"/>
    <property type="molecule type" value="Genomic_DNA"/>
</dbReference>
<reference evidence="8 9" key="1">
    <citation type="journal article" date="2017" name="Curr. Biol.">
        <title>The Evolution of Venom by Co-option of Single-Copy Genes.</title>
        <authorList>
            <person name="Martinson E.O."/>
            <person name="Mrinalini"/>
            <person name="Kelkar Y.D."/>
            <person name="Chang C.H."/>
            <person name="Werren J.H."/>
        </authorList>
    </citation>
    <scope>NUCLEOTIDE SEQUENCE [LARGE SCALE GENOMIC DNA]</scope>
    <source>
        <strain evidence="8 9">Alberta</strain>
        <tissue evidence="8">Whole body</tissue>
    </source>
</reference>
<evidence type="ECO:0000259" key="7">
    <source>
        <dbReference type="Pfam" id="PF05699"/>
    </source>
</evidence>
<sequence length="556" mass="64593">MTKGNTSGLKDHLSRKHKKEYETIVQSTPVVIPVLSKQQKTLDIYQTVPKKEIDWEKVHTIWLASKNLPLSFFDDEMTQKYFMMLNPAMKMPKRNSMHDIVINEAKKMRNRLKQILVENESKLSFNIDAWTARNGRSYYGITVHFIDDKWVFQSIPLELVPSNGMHSGKEIALLFYTTLKEFSIEKKVEGITMDNASANTKFIEELGVLMKADNIEFNFDENEVFETVDSTENDYEEIEDKYEDSEDEEDLENRLKLYCDVENEHFMKIPLDVKTRWNSTHAMLDAASNLKKSLGMLCNDQDYFKHISVMLSSESKPTLPIVVVTINMLIDEMEKYTHELDSKDDITPNDEMLIKAFQAGRDKILKHYDRCNWIYCVALILDPRHKIDCFDNSSWGKELKHSSVSKFERVFRDDYFISDSNDSNVLEESSAYEPSPAKKIKTNRLDFSSIFKTKKNAASWMEEIDRYLKTPEPEADVDILKWWKEHDKVLPNLSRMARDILSILASSVSVERLFSIGGLVMSLKRTSLHNDSLRALTCLNGWIKSSLYTQICDPDF</sequence>
<keyword evidence="9" id="KW-1185">Reference proteome</keyword>
<comment type="subcellular location">
    <subcellularLocation>
        <location evidence="1">Nucleus</location>
    </subcellularLocation>
</comment>
<comment type="caution">
    <text evidence="8">The sequence shown here is derived from an EMBL/GenBank/DDBJ whole genome shotgun (WGS) entry which is preliminary data.</text>
</comment>
<keyword evidence="6" id="KW-0175">Coiled coil</keyword>
<evidence type="ECO:0000313" key="8">
    <source>
        <dbReference type="EMBL" id="OXU22150.1"/>
    </source>
</evidence>
<dbReference type="GO" id="GO:0046983">
    <property type="term" value="F:protein dimerization activity"/>
    <property type="evidence" value="ECO:0007669"/>
    <property type="project" value="InterPro"/>
</dbReference>
<dbReference type="PANTHER" id="PTHR46481:SF10">
    <property type="entry name" value="ZINC FINGER BED DOMAIN-CONTAINING PROTEIN 39"/>
    <property type="match status" value="1"/>
</dbReference>
<protein>
    <recommendedName>
        <fullName evidence="7">HAT C-terminal dimerisation domain-containing protein</fullName>
    </recommendedName>
</protein>
<dbReference type="STRING" id="543379.A0A232EUW3"/>
<dbReference type="GO" id="GO:0005634">
    <property type="term" value="C:nucleus"/>
    <property type="evidence" value="ECO:0007669"/>
    <property type="project" value="UniProtKB-SubCell"/>
</dbReference>
<dbReference type="InterPro" id="IPR008906">
    <property type="entry name" value="HATC_C_dom"/>
</dbReference>
<dbReference type="GO" id="GO:0008270">
    <property type="term" value="F:zinc ion binding"/>
    <property type="evidence" value="ECO:0007669"/>
    <property type="project" value="UniProtKB-KW"/>
</dbReference>
<dbReference type="OrthoDB" id="7686387at2759"/>
<keyword evidence="4" id="KW-0862">Zinc</keyword>
<dbReference type="Proteomes" id="UP000215335">
    <property type="component" value="Unassembled WGS sequence"/>
</dbReference>
<dbReference type="AlphaFoldDB" id="A0A232EUW3"/>
<evidence type="ECO:0000256" key="2">
    <source>
        <dbReference type="ARBA" id="ARBA00022723"/>
    </source>
</evidence>
<evidence type="ECO:0000256" key="3">
    <source>
        <dbReference type="ARBA" id="ARBA00022771"/>
    </source>
</evidence>